<dbReference type="PANTHER" id="PTHR17601:SF1">
    <property type="entry name" value="RAFTLIN-2"/>
    <property type="match status" value="1"/>
</dbReference>
<name>A0A401NVN9_SCYTO</name>
<dbReference type="Pfam" id="PF15250">
    <property type="entry name" value="Raftlin"/>
    <property type="match status" value="1"/>
</dbReference>
<accession>A0A401NVN9</accession>
<evidence type="ECO:0000256" key="2">
    <source>
        <dbReference type="ARBA" id="ARBA00006390"/>
    </source>
</evidence>
<keyword evidence="3" id="KW-1003">Cell membrane</keyword>
<dbReference type="PANTHER" id="PTHR17601">
    <property type="entry name" value="RAFTLIN-RELATED"/>
    <property type="match status" value="1"/>
</dbReference>
<dbReference type="STRING" id="75743.A0A401NVN9"/>
<dbReference type="GO" id="GO:0005886">
    <property type="term" value="C:plasma membrane"/>
    <property type="evidence" value="ECO:0007669"/>
    <property type="project" value="UniProtKB-SubCell"/>
</dbReference>
<keyword evidence="7" id="KW-0449">Lipoprotein</keyword>
<dbReference type="InterPro" id="IPR028169">
    <property type="entry name" value="Raftlin"/>
</dbReference>
<feature type="compositionally biased region" description="Basic and acidic residues" evidence="8">
    <location>
        <begin position="381"/>
        <end position="401"/>
    </location>
</feature>
<sequence>SSNPDVIKISSLLDLNSKLEAYYRRGYVVATIHPTILSVGRRKQSPLSYIYRVILTKMRSARKKSEQGEQIHCKLVVEEWSVSNQTFSSDVVKGLLDKVNDLAKKGMKFVGFLNQLSSQSKDCNGTKSPRQLDTDCGQNFYFKLPDQRKLNPDNYIKCNEGTLTRNAVEFAVEREHLCSKVTNVSENGPATEEDLLHGRENVIGNESCTPVQPKEDLKLFAVFNVCDEDFSGRSYHEGNAALRVTRKGQTICTLEADWLEITTSYYKSGMSLVDSFIAWETMKGDYLSKSVDGMFIYEENDLGAVESSKVPNDAIVVEQWTVIEGCEVKTDYGPLLHTLAEFGWLVTCVLATPIIRHDSEGNLATKQVMFLQRPATPGPDLHLETLEKKSTRQGKASEKNKNWNRNVGVTTSKTKPPETESPEDSSTTSERNLWIKEPSHQYGGISGTSRTDDVFRELDDGQVDQEEEIPQVTCI</sequence>
<protein>
    <recommendedName>
        <fullName evidence="11">Raftlin-2</fullName>
    </recommendedName>
</protein>
<keyword evidence="10" id="KW-1185">Reference proteome</keyword>
<evidence type="ECO:0000256" key="5">
    <source>
        <dbReference type="ARBA" id="ARBA00023136"/>
    </source>
</evidence>
<evidence type="ECO:0000256" key="3">
    <source>
        <dbReference type="ARBA" id="ARBA00022475"/>
    </source>
</evidence>
<gene>
    <name evidence="9" type="ORF">scyTo_0013404</name>
</gene>
<comment type="caution">
    <text evidence="9">The sequence shown here is derived from an EMBL/GenBank/DDBJ whole genome shotgun (WGS) entry which is preliminary data.</text>
</comment>
<dbReference type="Proteomes" id="UP000288216">
    <property type="component" value="Unassembled WGS sequence"/>
</dbReference>
<comment type="similarity">
    <text evidence="2">Belongs to the raftlin family.</text>
</comment>
<dbReference type="OrthoDB" id="9942562at2759"/>
<comment type="subcellular location">
    <subcellularLocation>
        <location evidence="1">Cell membrane</location>
        <topology evidence="1">Lipid-anchor</topology>
    </subcellularLocation>
</comment>
<reference evidence="9 10" key="1">
    <citation type="journal article" date="2018" name="Nat. Ecol. Evol.">
        <title>Shark genomes provide insights into elasmobranch evolution and the origin of vertebrates.</title>
        <authorList>
            <person name="Hara Y"/>
            <person name="Yamaguchi K"/>
            <person name="Onimaru K"/>
            <person name="Kadota M"/>
            <person name="Koyanagi M"/>
            <person name="Keeley SD"/>
            <person name="Tatsumi K"/>
            <person name="Tanaka K"/>
            <person name="Motone F"/>
            <person name="Kageyama Y"/>
            <person name="Nozu R"/>
            <person name="Adachi N"/>
            <person name="Nishimura O"/>
            <person name="Nakagawa R"/>
            <person name="Tanegashima C"/>
            <person name="Kiyatake I"/>
            <person name="Matsumoto R"/>
            <person name="Murakumo K"/>
            <person name="Nishida K"/>
            <person name="Terakita A"/>
            <person name="Kuratani S"/>
            <person name="Sato K"/>
            <person name="Hyodo S Kuraku.S."/>
        </authorList>
    </citation>
    <scope>NUCLEOTIDE SEQUENCE [LARGE SCALE GENOMIC DNA]</scope>
</reference>
<feature type="region of interest" description="Disordered" evidence="8">
    <location>
        <begin position="374"/>
        <end position="452"/>
    </location>
</feature>
<proteinExistence type="inferred from homology"/>
<feature type="non-terminal residue" evidence="9">
    <location>
        <position position="1"/>
    </location>
</feature>
<evidence type="ECO:0000256" key="7">
    <source>
        <dbReference type="ARBA" id="ARBA00023288"/>
    </source>
</evidence>
<keyword evidence="4" id="KW-0519">Myristate</keyword>
<evidence type="ECO:0000256" key="6">
    <source>
        <dbReference type="ARBA" id="ARBA00023139"/>
    </source>
</evidence>
<evidence type="ECO:0000313" key="10">
    <source>
        <dbReference type="Proteomes" id="UP000288216"/>
    </source>
</evidence>
<keyword evidence="5" id="KW-0472">Membrane</keyword>
<evidence type="ECO:0000313" key="9">
    <source>
        <dbReference type="EMBL" id="GCB64943.1"/>
    </source>
</evidence>
<dbReference type="OMA" id="CHANTQS"/>
<evidence type="ECO:0000256" key="8">
    <source>
        <dbReference type="SAM" id="MobiDB-lite"/>
    </source>
</evidence>
<evidence type="ECO:0000256" key="4">
    <source>
        <dbReference type="ARBA" id="ARBA00022707"/>
    </source>
</evidence>
<organism evidence="9 10">
    <name type="scientific">Scyliorhinus torazame</name>
    <name type="common">Cloudy catshark</name>
    <name type="synonym">Catulus torazame</name>
    <dbReference type="NCBI Taxonomy" id="75743"/>
    <lineage>
        <taxon>Eukaryota</taxon>
        <taxon>Metazoa</taxon>
        <taxon>Chordata</taxon>
        <taxon>Craniata</taxon>
        <taxon>Vertebrata</taxon>
        <taxon>Chondrichthyes</taxon>
        <taxon>Elasmobranchii</taxon>
        <taxon>Galeomorphii</taxon>
        <taxon>Galeoidea</taxon>
        <taxon>Carcharhiniformes</taxon>
        <taxon>Scyliorhinidae</taxon>
        <taxon>Scyliorhinus</taxon>
    </lineage>
</organism>
<keyword evidence="6" id="KW-0564">Palmitate</keyword>
<dbReference type="AlphaFoldDB" id="A0A401NVN9"/>
<evidence type="ECO:0008006" key="11">
    <source>
        <dbReference type="Google" id="ProtNLM"/>
    </source>
</evidence>
<evidence type="ECO:0000256" key="1">
    <source>
        <dbReference type="ARBA" id="ARBA00004193"/>
    </source>
</evidence>
<dbReference type="EMBL" id="BFAA01006824">
    <property type="protein sequence ID" value="GCB64943.1"/>
    <property type="molecule type" value="Genomic_DNA"/>
</dbReference>